<evidence type="ECO:0000256" key="1">
    <source>
        <dbReference type="ARBA" id="ARBA00007664"/>
    </source>
</evidence>
<organism evidence="7">
    <name type="scientific">Darwinula stevensoni</name>
    <dbReference type="NCBI Taxonomy" id="69355"/>
    <lineage>
        <taxon>Eukaryota</taxon>
        <taxon>Metazoa</taxon>
        <taxon>Ecdysozoa</taxon>
        <taxon>Arthropoda</taxon>
        <taxon>Crustacea</taxon>
        <taxon>Oligostraca</taxon>
        <taxon>Ostracoda</taxon>
        <taxon>Podocopa</taxon>
        <taxon>Podocopida</taxon>
        <taxon>Darwinulocopina</taxon>
        <taxon>Darwinuloidea</taxon>
        <taxon>Darwinulidae</taxon>
        <taxon>Darwinula</taxon>
    </lineage>
</organism>
<dbReference type="InterPro" id="IPR009003">
    <property type="entry name" value="Peptidase_S1_PA"/>
</dbReference>
<keyword evidence="8" id="KW-1185">Reference proteome</keyword>
<keyword evidence="2" id="KW-0645">Protease</keyword>
<evidence type="ECO:0000256" key="4">
    <source>
        <dbReference type="ARBA" id="ARBA00022825"/>
    </source>
</evidence>
<dbReference type="InterPro" id="IPR001314">
    <property type="entry name" value="Peptidase_S1A"/>
</dbReference>
<dbReference type="CDD" id="cd00190">
    <property type="entry name" value="Tryp_SPc"/>
    <property type="match status" value="1"/>
</dbReference>
<evidence type="ECO:0000256" key="3">
    <source>
        <dbReference type="ARBA" id="ARBA00022801"/>
    </source>
</evidence>
<dbReference type="PROSITE" id="PS50240">
    <property type="entry name" value="TRYPSIN_DOM"/>
    <property type="match status" value="1"/>
</dbReference>
<dbReference type="PANTHER" id="PTHR24276:SF91">
    <property type="entry name" value="AT26814P-RELATED"/>
    <property type="match status" value="1"/>
</dbReference>
<evidence type="ECO:0000259" key="6">
    <source>
        <dbReference type="PROSITE" id="PS50240"/>
    </source>
</evidence>
<dbReference type="EMBL" id="CAJPEV010005132">
    <property type="protein sequence ID" value="CAG0902791.1"/>
    <property type="molecule type" value="Genomic_DNA"/>
</dbReference>
<dbReference type="SUPFAM" id="SSF50494">
    <property type="entry name" value="Trypsin-like serine proteases"/>
    <property type="match status" value="1"/>
</dbReference>
<dbReference type="PROSITE" id="PS00134">
    <property type="entry name" value="TRYPSIN_HIS"/>
    <property type="match status" value="1"/>
</dbReference>
<sequence>MNVTTEECGVTGAAREGTTDMEARQSSPARRNWLYRLWNGFLSGVVGGQLPEPDPLIINGSPATITEAPFMAHLFMEYSTWGKAMTENCSGSIISHRWILTAAHCLHQGQKSALVDRVTVRVGSADRGTGTAIAADAFRVHPDFNPKNLNSGNDIALVHLNADLTFGPSIQPLCYPTSDDVGAATAPCDQKVYGWGILSDKNKVTPRNLQKLDVSVSAKAASDCSGVDGKIVCVTGKTPGSGPCRGFSVFRRSGQCFRTVFHGNAASKADGNRLNFPKRHEG</sequence>
<keyword evidence="4" id="KW-0720">Serine protease</keyword>
<dbReference type="Proteomes" id="UP000677054">
    <property type="component" value="Unassembled WGS sequence"/>
</dbReference>
<gene>
    <name evidence="7" type="ORF">DSTB1V02_LOCUS12739</name>
</gene>
<evidence type="ECO:0000313" key="7">
    <source>
        <dbReference type="EMBL" id="CAD7252988.1"/>
    </source>
</evidence>
<dbReference type="InterPro" id="IPR001254">
    <property type="entry name" value="Trypsin_dom"/>
</dbReference>
<dbReference type="Gene3D" id="2.40.10.10">
    <property type="entry name" value="Trypsin-like serine proteases"/>
    <property type="match status" value="1"/>
</dbReference>
<dbReference type="GO" id="GO:0006508">
    <property type="term" value="P:proteolysis"/>
    <property type="evidence" value="ECO:0007669"/>
    <property type="project" value="UniProtKB-KW"/>
</dbReference>
<reference evidence="7" key="1">
    <citation type="submission" date="2020-11" db="EMBL/GenBank/DDBJ databases">
        <authorList>
            <person name="Tran Van P."/>
        </authorList>
    </citation>
    <scope>NUCLEOTIDE SEQUENCE</scope>
</reference>
<comment type="similarity">
    <text evidence="1">Belongs to the peptidase S1 family.</text>
</comment>
<dbReference type="FunFam" id="2.40.10.10:FF:000068">
    <property type="entry name" value="transmembrane protease serine 2"/>
    <property type="match status" value="1"/>
</dbReference>
<dbReference type="SMART" id="SM00020">
    <property type="entry name" value="Tryp_SPc"/>
    <property type="match status" value="1"/>
</dbReference>
<feature type="domain" description="Peptidase S1" evidence="6">
    <location>
        <begin position="45"/>
        <end position="246"/>
    </location>
</feature>
<keyword evidence="5" id="KW-1015">Disulfide bond</keyword>
<dbReference type="PRINTS" id="PR00722">
    <property type="entry name" value="CHYMOTRYPSIN"/>
</dbReference>
<name>A0A7R9FS46_9CRUS</name>
<dbReference type="InterPro" id="IPR043504">
    <property type="entry name" value="Peptidase_S1_PA_chymotrypsin"/>
</dbReference>
<proteinExistence type="inferred from homology"/>
<dbReference type="OrthoDB" id="7863416at2759"/>
<dbReference type="GO" id="GO:0004252">
    <property type="term" value="F:serine-type endopeptidase activity"/>
    <property type="evidence" value="ECO:0007669"/>
    <property type="project" value="InterPro"/>
</dbReference>
<dbReference type="InterPro" id="IPR050430">
    <property type="entry name" value="Peptidase_S1"/>
</dbReference>
<dbReference type="AlphaFoldDB" id="A0A7R9FS46"/>
<protein>
    <recommendedName>
        <fullName evidence="6">Peptidase S1 domain-containing protein</fullName>
    </recommendedName>
</protein>
<dbReference type="Pfam" id="PF00089">
    <property type="entry name" value="Trypsin"/>
    <property type="match status" value="1"/>
</dbReference>
<keyword evidence="3" id="KW-0378">Hydrolase</keyword>
<evidence type="ECO:0000256" key="2">
    <source>
        <dbReference type="ARBA" id="ARBA00022670"/>
    </source>
</evidence>
<dbReference type="PANTHER" id="PTHR24276">
    <property type="entry name" value="POLYSERASE-RELATED"/>
    <property type="match status" value="1"/>
</dbReference>
<evidence type="ECO:0000313" key="8">
    <source>
        <dbReference type="Proteomes" id="UP000677054"/>
    </source>
</evidence>
<accession>A0A7R9FS46</accession>
<evidence type="ECO:0000256" key="5">
    <source>
        <dbReference type="ARBA" id="ARBA00023157"/>
    </source>
</evidence>
<dbReference type="InterPro" id="IPR018114">
    <property type="entry name" value="TRYPSIN_HIS"/>
</dbReference>
<dbReference type="EMBL" id="LR904649">
    <property type="protein sequence ID" value="CAD7252988.1"/>
    <property type="molecule type" value="Genomic_DNA"/>
</dbReference>